<evidence type="ECO:0000313" key="2">
    <source>
        <dbReference type="Proteomes" id="UP000503462"/>
    </source>
</evidence>
<gene>
    <name evidence="1" type="ORF">AMS68_000387</name>
</gene>
<dbReference type="PANTHER" id="PTHR12224:SF0">
    <property type="entry name" value="BETA-1,4-MANNOSYL-GLYCOPROTEIN 4-BETA-N-ACETYLGLUCOSAMINYLTRANSFERASE"/>
    <property type="match status" value="1"/>
</dbReference>
<dbReference type="GO" id="GO:0016020">
    <property type="term" value="C:membrane"/>
    <property type="evidence" value="ECO:0007669"/>
    <property type="project" value="InterPro"/>
</dbReference>
<dbReference type="PANTHER" id="PTHR12224">
    <property type="entry name" value="BETA-1,4-MANNOSYL-GLYCOPROTEIN BETA-1,4-N-ACETYLGLUCOSAMINYL-TRANSFERASE"/>
    <property type="match status" value="1"/>
</dbReference>
<dbReference type="OrthoDB" id="6474464at2759"/>
<accession>A0A6H0XK29</accession>
<evidence type="ECO:0000313" key="1">
    <source>
        <dbReference type="EMBL" id="QIW94869.1"/>
    </source>
</evidence>
<name>A0A6H0XK29_9PEZI</name>
<proteinExistence type="predicted"/>
<dbReference type="GO" id="GO:0006044">
    <property type="term" value="P:N-acetylglucosamine metabolic process"/>
    <property type="evidence" value="ECO:0007669"/>
    <property type="project" value="TreeGrafter"/>
</dbReference>
<protein>
    <recommendedName>
        <fullName evidence="3">Glycosyl transferase family 17 protein</fullName>
    </recommendedName>
</protein>
<dbReference type="GO" id="GO:0003830">
    <property type="term" value="F:beta-1,4-mannosylglycoprotein 4-beta-N-acetylglucosaminyltransferase activity"/>
    <property type="evidence" value="ECO:0007669"/>
    <property type="project" value="InterPro"/>
</dbReference>
<dbReference type="InterPro" id="IPR006813">
    <property type="entry name" value="Glyco_trans_17"/>
</dbReference>
<organism evidence="1 2">
    <name type="scientific">Peltaster fructicola</name>
    <dbReference type="NCBI Taxonomy" id="286661"/>
    <lineage>
        <taxon>Eukaryota</taxon>
        <taxon>Fungi</taxon>
        <taxon>Dikarya</taxon>
        <taxon>Ascomycota</taxon>
        <taxon>Pezizomycotina</taxon>
        <taxon>Dothideomycetes</taxon>
        <taxon>Dothideomycetes incertae sedis</taxon>
        <taxon>Peltaster</taxon>
    </lineage>
</organism>
<dbReference type="AlphaFoldDB" id="A0A6H0XK29"/>
<dbReference type="Pfam" id="PF04724">
    <property type="entry name" value="Glyco_transf_17"/>
    <property type="match status" value="2"/>
</dbReference>
<dbReference type="EMBL" id="CP051139">
    <property type="protein sequence ID" value="QIW94869.1"/>
    <property type="molecule type" value="Genomic_DNA"/>
</dbReference>
<sequence>MSRARGLLKLTSVRIVLFVFLVLLLIAWPAHTFVLRSSSFQHLVHPVPDRDILLHSPLFTTLDPGQSRTLSISEEAVDALCQAHHFPAWHKPGRKVYDLVLITNELDWLEIRLHTLAPYVDYFVVVESTITFTGIEKELVLQNNWDRFKEFHHKIIHHIVEAKPATSKDWDAWDHEAAQRNAMLTDVFPQLVGSEKEAKKGDVILVSDLDELVRPETAILLRHCDYPARLTIRTRFFYYAYQWRYHNGDWSHPQATTYGGSVGGTILPQALRTASPDRNDPWSWSNTAEAKLQAVQSTSASLHDGGWHCSSCYKTIGQVQRKIIGFSHTNWNTEENRDPATIIHRYKNGLDLFGREDELYDKTSVTDVPEYVSDQFNATGRFGYLLDRTTKYAEFEDAEDMLTVLHGNVTSKID</sequence>
<evidence type="ECO:0008006" key="3">
    <source>
        <dbReference type="Google" id="ProtNLM"/>
    </source>
</evidence>
<keyword evidence="2" id="KW-1185">Reference proteome</keyword>
<dbReference type="Proteomes" id="UP000503462">
    <property type="component" value="Chromosome 1"/>
</dbReference>
<reference evidence="1 2" key="1">
    <citation type="journal article" date="2016" name="Sci. Rep.">
        <title>Peltaster fructicola genome reveals evolution from an invasive phytopathogen to an ectophytic parasite.</title>
        <authorList>
            <person name="Xu C."/>
            <person name="Chen H."/>
            <person name="Gleason M.L."/>
            <person name="Xu J.R."/>
            <person name="Liu H."/>
            <person name="Zhang R."/>
            <person name="Sun G."/>
        </authorList>
    </citation>
    <scope>NUCLEOTIDE SEQUENCE [LARGE SCALE GENOMIC DNA]</scope>
    <source>
        <strain evidence="1 2">LNHT1506</strain>
    </source>
</reference>